<dbReference type="AlphaFoldDB" id="A0A7C3V6M4"/>
<dbReference type="EC" id="3.5.4.31" evidence="4"/>
<feature type="binding site" evidence="4">
    <location>
        <position position="226"/>
    </location>
    <ligand>
        <name>substrate</name>
    </ligand>
</feature>
<comment type="function">
    <text evidence="4">Catalyzes the deamination of 5-methylthioadenosine and S-adenosyl-L-homocysteine into 5-methylthioinosine and S-inosyl-L-homocysteine, respectively. Is also able to deaminate adenosine.</text>
</comment>
<feature type="binding site" evidence="4">
    <location>
        <position position="311"/>
    </location>
    <ligand>
        <name>Zn(2+)</name>
        <dbReference type="ChEBI" id="CHEBI:29105"/>
    </ligand>
</feature>
<evidence type="ECO:0000256" key="4">
    <source>
        <dbReference type="HAMAP-Rule" id="MF_01281"/>
    </source>
</evidence>
<dbReference type="EC" id="3.5.4.28" evidence="4"/>
<keyword evidence="1 4" id="KW-0479">Metal-binding</keyword>
<dbReference type="EMBL" id="DTMF01000309">
    <property type="protein sequence ID" value="HGF35234.1"/>
    <property type="molecule type" value="Genomic_DNA"/>
</dbReference>
<dbReference type="InterPro" id="IPR006680">
    <property type="entry name" value="Amidohydro-rel"/>
</dbReference>
<sequence>METNPEKETVSLLLKAAWVLPLTPENEIFAPGAVAVRGAHLAAVGPLEEVADRFAAARVLDYPRGLILPGLINAHTHAAMALFRGLADDLPLEEWLQNHIFPAERHLDYDFVYWGTRLAVAEMLLSGTTTFCDMYLFTDAVAQAVVDTGIRAMVGEVLYDFPSPNYGKPENGLKFTEELCCAYKGHPRVRVAVEPHAVYTCSPDLLEKSKALADSHNTRWIIHLSETAREVADCLEHYGDTPVGHLHRLGLLAANTVADHAVVLTDRDLELLAASGAGVAHCPESNMKLASGVAPVADLLARGVPVGLGTDGCASNNNLDMLAEMDTAAKLAKVRGLDPTALPARQALALATRQGAKILGLEGEVGMLAPGLKADLAVIDLDQPHLTPLYDPYSHLVYAATGADVQTVVVDGRILVEDRQLLAFDLEETLARARELGRKVRQTF</sequence>
<evidence type="ECO:0000256" key="3">
    <source>
        <dbReference type="ARBA" id="ARBA00022833"/>
    </source>
</evidence>
<feature type="binding site" evidence="4">
    <location>
        <position position="196"/>
    </location>
    <ligand>
        <name>substrate</name>
    </ligand>
</feature>
<proteinExistence type="inferred from homology"/>
<feature type="binding site" evidence="4">
    <location>
        <position position="223"/>
    </location>
    <ligand>
        <name>Zn(2+)</name>
        <dbReference type="ChEBI" id="CHEBI:29105"/>
    </ligand>
</feature>
<dbReference type="GO" id="GO:0050270">
    <property type="term" value="F:S-adenosylhomocysteine deaminase activity"/>
    <property type="evidence" value="ECO:0007669"/>
    <property type="project" value="UniProtKB-UniRule"/>
</dbReference>
<comment type="catalytic activity">
    <reaction evidence="4">
        <text>S-adenosyl-L-homocysteine + H2O + H(+) = S-inosyl-L-homocysteine + NH4(+)</text>
        <dbReference type="Rhea" id="RHEA:20716"/>
        <dbReference type="ChEBI" id="CHEBI:15377"/>
        <dbReference type="ChEBI" id="CHEBI:15378"/>
        <dbReference type="ChEBI" id="CHEBI:28938"/>
        <dbReference type="ChEBI" id="CHEBI:57856"/>
        <dbReference type="ChEBI" id="CHEBI:57985"/>
        <dbReference type="EC" id="3.5.4.28"/>
    </reaction>
</comment>
<gene>
    <name evidence="4" type="primary">mtaD</name>
    <name evidence="6" type="ORF">ENW96_12790</name>
</gene>
<dbReference type="SUPFAM" id="SSF51338">
    <property type="entry name" value="Composite domain of metallo-dependent hydrolases"/>
    <property type="match status" value="1"/>
</dbReference>
<accession>A0A7C3V6M4</accession>
<dbReference type="HAMAP" id="MF_01281">
    <property type="entry name" value="MTA_SAH_deamin"/>
    <property type="match status" value="1"/>
</dbReference>
<feature type="domain" description="Amidohydrolase-related" evidence="5">
    <location>
        <begin position="67"/>
        <end position="414"/>
    </location>
</feature>
<comment type="caution">
    <text evidence="6">The sequence shown here is derived from an EMBL/GenBank/DDBJ whole genome shotgun (WGS) entry which is preliminary data.</text>
</comment>
<dbReference type="InterPro" id="IPR023512">
    <property type="entry name" value="Deaminase_MtaD/DadD"/>
</dbReference>
<reference evidence="6" key="1">
    <citation type="journal article" date="2020" name="mSystems">
        <title>Genome- and Community-Level Interaction Insights into Carbon Utilization and Element Cycling Functions of Hydrothermarchaeota in Hydrothermal Sediment.</title>
        <authorList>
            <person name="Zhou Z."/>
            <person name="Liu Y."/>
            <person name="Xu W."/>
            <person name="Pan J."/>
            <person name="Luo Z.H."/>
            <person name="Li M."/>
        </authorList>
    </citation>
    <scope>NUCLEOTIDE SEQUENCE [LARGE SCALE GENOMIC DNA]</scope>
    <source>
        <strain evidence="6">SpSt-897</strain>
    </source>
</reference>
<comment type="similarity">
    <text evidence="4">Belongs to the metallo-dependent hydrolases superfamily. MTA/SAH deaminase family.</text>
</comment>
<dbReference type="FunFam" id="3.20.20.140:FF:000014">
    <property type="entry name" value="5-methylthioadenosine/S-adenosylhomocysteine deaminase"/>
    <property type="match status" value="1"/>
</dbReference>
<dbReference type="InterPro" id="IPR011059">
    <property type="entry name" value="Metal-dep_hydrolase_composite"/>
</dbReference>
<evidence type="ECO:0000256" key="1">
    <source>
        <dbReference type="ARBA" id="ARBA00022723"/>
    </source>
</evidence>
<dbReference type="InterPro" id="IPR050287">
    <property type="entry name" value="MTA/SAH_deaminase"/>
</dbReference>
<dbReference type="Pfam" id="PF01979">
    <property type="entry name" value="Amidohydro_1"/>
    <property type="match status" value="1"/>
</dbReference>
<organism evidence="6">
    <name type="scientific">Desulfobacca acetoxidans</name>
    <dbReference type="NCBI Taxonomy" id="60893"/>
    <lineage>
        <taxon>Bacteria</taxon>
        <taxon>Pseudomonadati</taxon>
        <taxon>Thermodesulfobacteriota</taxon>
        <taxon>Desulfobaccia</taxon>
        <taxon>Desulfobaccales</taxon>
        <taxon>Desulfobaccaceae</taxon>
        <taxon>Desulfobacca</taxon>
    </lineage>
</organism>
<dbReference type="CDD" id="cd01298">
    <property type="entry name" value="ATZ_TRZ_like"/>
    <property type="match status" value="1"/>
</dbReference>
<feature type="binding site" evidence="4">
    <location>
        <position position="104"/>
    </location>
    <ligand>
        <name>substrate</name>
    </ligand>
</feature>
<dbReference type="PANTHER" id="PTHR43794:SF11">
    <property type="entry name" value="AMIDOHYDROLASE-RELATED DOMAIN-CONTAINING PROTEIN"/>
    <property type="match status" value="1"/>
</dbReference>
<keyword evidence="2 4" id="KW-0378">Hydrolase</keyword>
<name>A0A7C3V6M4_9BACT</name>
<evidence type="ECO:0000313" key="6">
    <source>
        <dbReference type="EMBL" id="HGF35234.1"/>
    </source>
</evidence>
<dbReference type="InterPro" id="IPR032466">
    <property type="entry name" value="Metal_Hydrolase"/>
</dbReference>
<comment type="catalytic activity">
    <reaction evidence="4">
        <text>S-methyl-5'-thioadenosine + H2O + H(+) = S-methyl-5'-thioinosine + NH4(+)</text>
        <dbReference type="Rhea" id="RHEA:25025"/>
        <dbReference type="ChEBI" id="CHEBI:15377"/>
        <dbReference type="ChEBI" id="CHEBI:15378"/>
        <dbReference type="ChEBI" id="CHEBI:17509"/>
        <dbReference type="ChEBI" id="CHEBI:28938"/>
        <dbReference type="ChEBI" id="CHEBI:48595"/>
        <dbReference type="EC" id="3.5.4.31"/>
    </reaction>
</comment>
<dbReference type="PANTHER" id="PTHR43794">
    <property type="entry name" value="AMINOHYDROLASE SSNA-RELATED"/>
    <property type="match status" value="1"/>
</dbReference>
<comment type="cofactor">
    <cofactor evidence="4">
        <name>Zn(2+)</name>
        <dbReference type="ChEBI" id="CHEBI:29105"/>
    </cofactor>
    <text evidence="4">Binds 1 zinc ion per subunit.</text>
</comment>
<feature type="binding site" evidence="4">
    <location>
        <position position="311"/>
    </location>
    <ligand>
        <name>substrate</name>
    </ligand>
</feature>
<comment type="caution">
    <text evidence="4">Lacks conserved residue(s) required for the propagation of feature annotation.</text>
</comment>
<feature type="binding site" evidence="4">
    <location>
        <position position="77"/>
    </location>
    <ligand>
        <name>Zn(2+)</name>
        <dbReference type="ChEBI" id="CHEBI:29105"/>
    </ligand>
</feature>
<feature type="binding site" evidence="4">
    <location>
        <position position="75"/>
    </location>
    <ligand>
        <name>Zn(2+)</name>
        <dbReference type="ChEBI" id="CHEBI:29105"/>
    </ligand>
</feature>
<dbReference type="GO" id="GO:0046872">
    <property type="term" value="F:metal ion binding"/>
    <property type="evidence" value="ECO:0007669"/>
    <property type="project" value="UniProtKB-KW"/>
</dbReference>
<dbReference type="Gene3D" id="2.30.40.10">
    <property type="entry name" value="Urease, subunit C, domain 1"/>
    <property type="match status" value="1"/>
</dbReference>
<evidence type="ECO:0000259" key="5">
    <source>
        <dbReference type="Pfam" id="PF01979"/>
    </source>
</evidence>
<keyword evidence="3 4" id="KW-0862">Zinc</keyword>
<evidence type="ECO:0000256" key="2">
    <source>
        <dbReference type="ARBA" id="ARBA00022801"/>
    </source>
</evidence>
<dbReference type="GO" id="GO:0090614">
    <property type="term" value="F:5'-methylthioadenosine deaminase activity"/>
    <property type="evidence" value="ECO:0007669"/>
    <property type="project" value="UniProtKB-UniRule"/>
</dbReference>
<dbReference type="Gene3D" id="3.20.20.140">
    <property type="entry name" value="Metal-dependent hydrolases"/>
    <property type="match status" value="1"/>
</dbReference>
<protein>
    <recommendedName>
        <fullName evidence="4">5-methylthioadenosine/S-adenosylhomocysteine deaminase</fullName>
        <shortName evidence="4">MTA/SAH deaminase</shortName>
        <ecNumber evidence="4">3.5.4.28</ecNumber>
        <ecNumber evidence="4">3.5.4.31</ecNumber>
    </recommendedName>
</protein>
<dbReference type="SUPFAM" id="SSF51556">
    <property type="entry name" value="Metallo-dependent hydrolases"/>
    <property type="match status" value="1"/>
</dbReference>